<dbReference type="Proteomes" id="UP001552299">
    <property type="component" value="Unassembled WGS sequence"/>
</dbReference>
<evidence type="ECO:0000256" key="6">
    <source>
        <dbReference type="ARBA" id="ARBA00023002"/>
    </source>
</evidence>
<keyword evidence="3 8" id="KW-0285">Flavoprotein</keyword>
<dbReference type="EMBL" id="JANQDX010000020">
    <property type="protein sequence ID" value="KAL0903625.1"/>
    <property type="molecule type" value="Genomic_DNA"/>
</dbReference>
<organism evidence="9 10">
    <name type="scientific">Dendrobium thyrsiflorum</name>
    <name type="common">Pinecone-like raceme dendrobium</name>
    <name type="synonym">Orchid</name>
    <dbReference type="NCBI Taxonomy" id="117978"/>
    <lineage>
        <taxon>Eukaryota</taxon>
        <taxon>Viridiplantae</taxon>
        <taxon>Streptophyta</taxon>
        <taxon>Embryophyta</taxon>
        <taxon>Tracheophyta</taxon>
        <taxon>Spermatophyta</taxon>
        <taxon>Magnoliopsida</taxon>
        <taxon>Liliopsida</taxon>
        <taxon>Asparagales</taxon>
        <taxon>Orchidaceae</taxon>
        <taxon>Epidendroideae</taxon>
        <taxon>Malaxideae</taxon>
        <taxon>Dendrobiinae</taxon>
        <taxon>Dendrobium</taxon>
    </lineage>
</organism>
<evidence type="ECO:0000313" key="10">
    <source>
        <dbReference type="Proteomes" id="UP001552299"/>
    </source>
</evidence>
<sequence>MVSENLSSKNICVIGAGPSGLVSARELRKEGHSVLVLEQNHDIGGQWLYQSNVEDEDSMGKKSALKIHSSVYNSLRLASPREIMGFTDFPFIVKKGRDMRRFPSHYEMFLYLQDFCTWFELREMIRFNTRVEYVGIVDSSKFDIDRRIRWAVKSKEIETGIVSEEIFDAVVVANGHYSMPRLPIIKGMDLWRRKQLHSHVYRVPQPFSNEIVVVVGSSRSGQDISMELVNVAKEVHLSVKSLEISEGLSKVIAKYQNLHLQPQIDTLYEDGRVLFVDGTFIIADTIIYCTGYAYSLPFLDTKGIVTVDDDRVGPLYEHTFPPSLAPSLSFVGIPKKIIVFPFFESQAKWIAQVLSGKRTLPSCEEMMKAVKEYYHFRDLAGISKHNTHDIANFEYCDKYGDRCAFPHLEEWRKELCSSSLLNSEMNLETFRDSWDDDLQLLQEVHQSPHFTQQGYESNLAMVSENLSSKNICVIGAGPSGLVSARELRKEGHSILVLEQNHDIGGQWLYQSNVEDEDSMGKKTPLKIHSSVYNSLRLASSREIMGFTDFPFIVKKGRDMRRFPSHNELFLYLQDFCSWFELREMIRFNTRVEYVGIVDSSEFDIDRRIRWVVRSKEIETGIVSEEIFDAVVVANGHYSMPRLPIIKGMDLWRRRQLHSHVYRVSQPFSNEIVVVVGNSTSGQDISMELVNVAKEVHLSTKSLEISEGLSKVIAKYQNLHLQPQIDTLYEDGRVLFVDGTIITADTIIYCTGYAYSLPFLDTKGIVTVDDDRVGPLYEHTFPPSLAPSLSFVGIPKKIIGFPFFESQAKWIAQVLSGKRTLPSCEEMMKAVKEYYHLRDLAGIPKHNTHDIANFEYCDKYGDRCAFPHLEEWRKELCSSSLLNAEVNLETFRDSWDDDLQLLQEAHQSPHFTQQGYESNVI</sequence>
<dbReference type="InterPro" id="IPR050346">
    <property type="entry name" value="FMO-like"/>
</dbReference>
<evidence type="ECO:0000256" key="7">
    <source>
        <dbReference type="ARBA" id="ARBA00058243"/>
    </source>
</evidence>
<dbReference type="InterPro" id="IPR000960">
    <property type="entry name" value="Flavin_mOase"/>
</dbReference>
<evidence type="ECO:0000256" key="5">
    <source>
        <dbReference type="ARBA" id="ARBA00022857"/>
    </source>
</evidence>
<gene>
    <name evidence="9" type="ORF">M5K25_028019</name>
</gene>
<accession>A0ABD0TVL8</accession>
<evidence type="ECO:0000256" key="8">
    <source>
        <dbReference type="RuleBase" id="RU361177"/>
    </source>
</evidence>
<dbReference type="SUPFAM" id="SSF51905">
    <property type="entry name" value="FAD/NAD(P)-binding domain"/>
    <property type="match status" value="4"/>
</dbReference>
<dbReference type="GO" id="GO:0004497">
    <property type="term" value="F:monooxygenase activity"/>
    <property type="evidence" value="ECO:0007669"/>
    <property type="project" value="UniProtKB-KW"/>
</dbReference>
<protein>
    <recommendedName>
        <fullName evidence="8">Flavin-containing monooxygenase</fullName>
        <ecNumber evidence="8">1.-.-.-</ecNumber>
    </recommendedName>
</protein>
<keyword evidence="4 8" id="KW-0274">FAD</keyword>
<dbReference type="Pfam" id="PF00743">
    <property type="entry name" value="FMO-like"/>
    <property type="match status" value="4"/>
</dbReference>
<reference evidence="9 10" key="1">
    <citation type="journal article" date="2024" name="Plant Biotechnol. J.">
        <title>Dendrobium thyrsiflorum genome and its molecular insights into genes involved in important horticultural traits.</title>
        <authorList>
            <person name="Chen B."/>
            <person name="Wang J.Y."/>
            <person name="Zheng P.J."/>
            <person name="Li K.L."/>
            <person name="Liang Y.M."/>
            <person name="Chen X.F."/>
            <person name="Zhang C."/>
            <person name="Zhao X."/>
            <person name="He X."/>
            <person name="Zhang G.Q."/>
            <person name="Liu Z.J."/>
            <person name="Xu Q."/>
        </authorList>
    </citation>
    <scope>NUCLEOTIDE SEQUENCE [LARGE SCALE GENOMIC DNA]</scope>
    <source>
        <strain evidence="9">GZMU011</strain>
    </source>
</reference>
<dbReference type="InterPro" id="IPR020946">
    <property type="entry name" value="Flavin_mOase-like"/>
</dbReference>
<evidence type="ECO:0000256" key="1">
    <source>
        <dbReference type="ARBA" id="ARBA00001974"/>
    </source>
</evidence>
<evidence type="ECO:0000256" key="2">
    <source>
        <dbReference type="ARBA" id="ARBA00009183"/>
    </source>
</evidence>
<comment type="similarity">
    <text evidence="2 8">Belongs to the FMO family.</text>
</comment>
<comment type="function">
    <text evidence="7">Catalyzes the conversion of methylthioalkyl glucosinolates of any chain length into methylsulfinylalkyl glucosinolates.</text>
</comment>
<keyword evidence="6 8" id="KW-0560">Oxidoreductase</keyword>
<dbReference type="PANTHER" id="PTHR23023">
    <property type="entry name" value="DIMETHYLANILINE MONOOXYGENASE"/>
    <property type="match status" value="1"/>
</dbReference>
<dbReference type="PRINTS" id="PR00370">
    <property type="entry name" value="FMOXYGENASE"/>
</dbReference>
<comment type="caution">
    <text evidence="9">The sequence shown here is derived from an EMBL/GenBank/DDBJ whole genome shotgun (WGS) entry which is preliminary data.</text>
</comment>
<evidence type="ECO:0000313" key="9">
    <source>
        <dbReference type="EMBL" id="KAL0903625.1"/>
    </source>
</evidence>
<comment type="cofactor">
    <cofactor evidence="1 8">
        <name>FAD</name>
        <dbReference type="ChEBI" id="CHEBI:57692"/>
    </cofactor>
</comment>
<dbReference type="InterPro" id="IPR036188">
    <property type="entry name" value="FAD/NAD-bd_sf"/>
</dbReference>
<keyword evidence="10" id="KW-1185">Reference proteome</keyword>
<name>A0ABD0TVL8_DENTH</name>
<dbReference type="FunFam" id="3.50.50.60:FF:000147">
    <property type="entry name" value="Flavin-containing monooxygenase"/>
    <property type="match status" value="2"/>
</dbReference>
<dbReference type="AlphaFoldDB" id="A0ABD0TVL8"/>
<evidence type="ECO:0000256" key="3">
    <source>
        <dbReference type="ARBA" id="ARBA00022630"/>
    </source>
</evidence>
<dbReference type="EC" id="1.-.-.-" evidence="8"/>
<dbReference type="Gene3D" id="3.50.50.60">
    <property type="entry name" value="FAD/NAD(P)-binding domain"/>
    <property type="match status" value="4"/>
</dbReference>
<keyword evidence="5" id="KW-0521">NADP</keyword>
<evidence type="ECO:0000256" key="4">
    <source>
        <dbReference type="ARBA" id="ARBA00022827"/>
    </source>
</evidence>
<proteinExistence type="inferred from homology"/>
<keyword evidence="8" id="KW-0503">Monooxygenase</keyword>